<dbReference type="Proteomes" id="UP000308196">
    <property type="component" value="Chromosome"/>
</dbReference>
<evidence type="ECO:0000313" key="2">
    <source>
        <dbReference type="EMBL" id="MEZ0453192.1"/>
    </source>
</evidence>
<organism evidence="3 4">
    <name type="scientific">Sphingobacterium thalpophilum</name>
    <dbReference type="NCBI Taxonomy" id="259"/>
    <lineage>
        <taxon>Bacteria</taxon>
        <taxon>Pseudomonadati</taxon>
        <taxon>Bacteroidota</taxon>
        <taxon>Sphingobacteriia</taxon>
        <taxon>Sphingobacteriales</taxon>
        <taxon>Sphingobacteriaceae</taxon>
        <taxon>Sphingobacterium</taxon>
    </lineage>
</organism>
<dbReference type="InterPro" id="IPR039422">
    <property type="entry name" value="MarR/SlyA-like"/>
</dbReference>
<name>A0A4U9VZT8_9SPHI</name>
<dbReference type="InterPro" id="IPR000835">
    <property type="entry name" value="HTH_MarR-typ"/>
</dbReference>
<sequence length="152" mass="16701">MATEKIQQIGALLREVSTQAIKRSNLVSAILGINSTDLEALEVLMRLGKATAGVLAAETGITGGAVTKMVDRLEKAGFILRETDPNDRRKVYITLHVNNLESKVLPLYQSLVGAVNALLDEYSPQEQQLIISFLSRSIQINREDMEKLAAEH</sequence>
<dbReference type="GeneID" id="78464555"/>
<reference evidence="2 5" key="2">
    <citation type="submission" date="2024-06" db="EMBL/GenBank/DDBJ databases">
        <title>Soil Sphingobacterium thalpophilum.</title>
        <authorList>
            <person name="Yang J."/>
            <person name="Li J."/>
        </authorList>
    </citation>
    <scope>NUCLEOTIDE SEQUENCE [LARGE SCALE GENOMIC DNA]</scope>
    <source>
        <strain evidence="2 5">22g91tb</strain>
    </source>
</reference>
<dbReference type="InterPro" id="IPR036388">
    <property type="entry name" value="WH-like_DNA-bd_sf"/>
</dbReference>
<dbReference type="EMBL" id="JBEOQB010000004">
    <property type="protein sequence ID" value="MEZ0453192.1"/>
    <property type="molecule type" value="Genomic_DNA"/>
</dbReference>
<evidence type="ECO:0000313" key="5">
    <source>
        <dbReference type="Proteomes" id="UP001566204"/>
    </source>
</evidence>
<evidence type="ECO:0000313" key="4">
    <source>
        <dbReference type="Proteomes" id="UP000308196"/>
    </source>
</evidence>
<dbReference type="Pfam" id="PF01047">
    <property type="entry name" value="MarR"/>
    <property type="match status" value="1"/>
</dbReference>
<reference evidence="3 4" key="1">
    <citation type="submission" date="2019-05" db="EMBL/GenBank/DDBJ databases">
        <authorList>
            <consortium name="Pathogen Informatics"/>
        </authorList>
    </citation>
    <scope>NUCLEOTIDE SEQUENCE [LARGE SCALE GENOMIC DNA]</scope>
    <source>
        <strain evidence="3 4">NCTC11429</strain>
    </source>
</reference>
<evidence type="ECO:0000259" key="1">
    <source>
        <dbReference type="PROSITE" id="PS50995"/>
    </source>
</evidence>
<feature type="domain" description="HTH marR-type" evidence="1">
    <location>
        <begin position="1"/>
        <end position="139"/>
    </location>
</feature>
<gene>
    <name evidence="2" type="ORF">ABTW24_16475</name>
    <name evidence="3" type="ORF">NCTC11429_03928</name>
</gene>
<dbReference type="Proteomes" id="UP001566204">
    <property type="component" value="Unassembled WGS sequence"/>
</dbReference>
<dbReference type="EMBL" id="LR590484">
    <property type="protein sequence ID" value="VTR49641.1"/>
    <property type="molecule type" value="Genomic_DNA"/>
</dbReference>
<dbReference type="PANTHER" id="PTHR33164:SF106">
    <property type="entry name" value="TRANSCRIPTIONAL REGULATORY PROTEIN"/>
    <property type="match status" value="1"/>
</dbReference>
<dbReference type="GO" id="GO:0003700">
    <property type="term" value="F:DNA-binding transcription factor activity"/>
    <property type="evidence" value="ECO:0007669"/>
    <property type="project" value="InterPro"/>
</dbReference>
<dbReference type="InterPro" id="IPR036390">
    <property type="entry name" value="WH_DNA-bd_sf"/>
</dbReference>
<dbReference type="RefSeq" id="WP_028070869.1">
    <property type="nucleotide sequence ID" value="NZ_CP141191.1"/>
</dbReference>
<accession>A0A4U9VZT8</accession>
<keyword evidence="5" id="KW-1185">Reference proteome</keyword>
<dbReference type="Gene3D" id="1.10.10.10">
    <property type="entry name" value="Winged helix-like DNA-binding domain superfamily/Winged helix DNA-binding domain"/>
    <property type="match status" value="1"/>
</dbReference>
<dbReference type="SUPFAM" id="SSF46785">
    <property type="entry name" value="Winged helix' DNA-binding domain"/>
    <property type="match status" value="1"/>
</dbReference>
<dbReference type="KEGG" id="stha:NCTC11429_03928"/>
<dbReference type="SMART" id="SM00347">
    <property type="entry name" value="HTH_MARR"/>
    <property type="match status" value="1"/>
</dbReference>
<evidence type="ECO:0000313" key="3">
    <source>
        <dbReference type="EMBL" id="VTR49641.1"/>
    </source>
</evidence>
<protein>
    <submittedName>
        <fullName evidence="2">MarR family transcriptional regulator</fullName>
    </submittedName>
    <submittedName>
        <fullName evidence="3">Predicted transcriptional regulator</fullName>
    </submittedName>
</protein>
<dbReference type="STRING" id="1123265.GCA_000686625_04223"/>
<dbReference type="PANTHER" id="PTHR33164">
    <property type="entry name" value="TRANSCRIPTIONAL REGULATOR, MARR FAMILY"/>
    <property type="match status" value="1"/>
</dbReference>
<proteinExistence type="predicted"/>
<dbReference type="GO" id="GO:0006950">
    <property type="term" value="P:response to stress"/>
    <property type="evidence" value="ECO:0007669"/>
    <property type="project" value="TreeGrafter"/>
</dbReference>
<dbReference type="AlphaFoldDB" id="A0A4U9VZT8"/>
<dbReference type="PROSITE" id="PS50995">
    <property type="entry name" value="HTH_MARR_2"/>
    <property type="match status" value="1"/>
</dbReference>